<gene>
    <name evidence="2" type="ORF">VM1G_11846</name>
</gene>
<organism evidence="2 3">
    <name type="scientific">Cytospora mali</name>
    <name type="common">Apple Valsa canker fungus</name>
    <name type="synonym">Valsa mali</name>
    <dbReference type="NCBI Taxonomy" id="578113"/>
    <lineage>
        <taxon>Eukaryota</taxon>
        <taxon>Fungi</taxon>
        <taxon>Dikarya</taxon>
        <taxon>Ascomycota</taxon>
        <taxon>Pezizomycotina</taxon>
        <taxon>Sordariomycetes</taxon>
        <taxon>Sordariomycetidae</taxon>
        <taxon>Diaporthales</taxon>
        <taxon>Cytosporaceae</taxon>
        <taxon>Cytospora</taxon>
    </lineage>
</organism>
<evidence type="ECO:0000256" key="1">
    <source>
        <dbReference type="SAM" id="MobiDB-lite"/>
    </source>
</evidence>
<accession>A0A194W962</accession>
<reference evidence="2" key="1">
    <citation type="submission" date="2014-12" db="EMBL/GenBank/DDBJ databases">
        <title>Genome Sequence of Valsa Canker Pathogens Uncovers a Specific Adaption of Colonization on Woody Bark.</title>
        <authorList>
            <person name="Yin Z."/>
            <person name="Liu H."/>
            <person name="Gao X."/>
            <person name="Li Z."/>
            <person name="Song N."/>
            <person name="Ke X."/>
            <person name="Dai Q."/>
            <person name="Wu Y."/>
            <person name="Sun Y."/>
            <person name="Xu J.-R."/>
            <person name="Kang Z.K."/>
            <person name="Wang L."/>
            <person name="Huang L."/>
        </authorList>
    </citation>
    <scope>NUCLEOTIDE SEQUENCE [LARGE SCALE GENOMIC DNA]</scope>
    <source>
        <strain evidence="2">03-8</strain>
    </source>
</reference>
<evidence type="ECO:0000313" key="3">
    <source>
        <dbReference type="Proteomes" id="UP000078559"/>
    </source>
</evidence>
<feature type="compositionally biased region" description="Polar residues" evidence="1">
    <location>
        <begin position="65"/>
        <end position="89"/>
    </location>
</feature>
<proteinExistence type="predicted"/>
<keyword evidence="3" id="KW-1185">Reference proteome</keyword>
<dbReference type="Proteomes" id="UP000078559">
    <property type="component" value="Chromosome 9"/>
</dbReference>
<feature type="compositionally biased region" description="Polar residues" evidence="1">
    <location>
        <begin position="131"/>
        <end position="141"/>
    </location>
</feature>
<protein>
    <submittedName>
        <fullName evidence="2">Uncharacterized protein</fullName>
    </submittedName>
</protein>
<feature type="compositionally biased region" description="Polar residues" evidence="1">
    <location>
        <begin position="20"/>
        <end position="34"/>
    </location>
</feature>
<name>A0A194W962_CYTMA</name>
<sequence length="141" mass="15686">MPRQDEDCLVDSSAEPRRPTLNQRCTSVEPSQPTAPDHRSPCIDSTRPYTPDQHTAGFKPPQPSPGKQSASIESLQPTIERSDSTSTNASLPLRRSQRKRRRLSSASPGRNKVDKDENEEIQRPQQKRCKLNSTAPASSKP</sequence>
<dbReference type="AlphaFoldDB" id="A0A194W962"/>
<feature type="region of interest" description="Disordered" evidence="1">
    <location>
        <begin position="1"/>
        <end position="141"/>
    </location>
</feature>
<evidence type="ECO:0000313" key="2">
    <source>
        <dbReference type="EMBL" id="KUI73006.1"/>
    </source>
</evidence>
<dbReference type="EMBL" id="CM003106">
    <property type="protein sequence ID" value="KUI73006.1"/>
    <property type="molecule type" value="Genomic_DNA"/>
</dbReference>